<sequence>MPSSPTAPMPESSTLKIIYFIADNAENMLNIGDRATLREYQHLFVARRDTITRWTHIACPRLHAQLLHLFKLCAHVDPDLLRSLQLRLTVDGDVVRLSYVPTFDFSVEAFETMIYHNLALCAARQAAAYARMRSAHNEWMDWEDSEYGEMPELVDDFE</sequence>
<gene>
    <name evidence="1" type="ORF">GGX14DRAFT_400172</name>
</gene>
<reference evidence="1" key="1">
    <citation type="submission" date="2023-03" db="EMBL/GenBank/DDBJ databases">
        <title>Massive genome expansion in bonnet fungi (Mycena s.s.) driven by repeated elements and novel gene families across ecological guilds.</title>
        <authorList>
            <consortium name="Lawrence Berkeley National Laboratory"/>
            <person name="Harder C.B."/>
            <person name="Miyauchi S."/>
            <person name="Viragh M."/>
            <person name="Kuo A."/>
            <person name="Thoen E."/>
            <person name="Andreopoulos B."/>
            <person name="Lu D."/>
            <person name="Skrede I."/>
            <person name="Drula E."/>
            <person name="Henrissat B."/>
            <person name="Morin E."/>
            <person name="Kohler A."/>
            <person name="Barry K."/>
            <person name="LaButti K."/>
            <person name="Morin E."/>
            <person name="Salamov A."/>
            <person name="Lipzen A."/>
            <person name="Mereny Z."/>
            <person name="Hegedus B."/>
            <person name="Baldrian P."/>
            <person name="Stursova M."/>
            <person name="Weitz H."/>
            <person name="Taylor A."/>
            <person name="Grigoriev I.V."/>
            <person name="Nagy L.G."/>
            <person name="Martin F."/>
            <person name="Kauserud H."/>
        </authorList>
    </citation>
    <scope>NUCLEOTIDE SEQUENCE</scope>
    <source>
        <strain evidence="1">9144</strain>
    </source>
</reference>
<dbReference type="AlphaFoldDB" id="A0AAD6YBX9"/>
<name>A0AAD6YBX9_9AGAR</name>
<dbReference type="Proteomes" id="UP001219525">
    <property type="component" value="Unassembled WGS sequence"/>
</dbReference>
<evidence type="ECO:0000313" key="1">
    <source>
        <dbReference type="EMBL" id="KAJ7201412.1"/>
    </source>
</evidence>
<accession>A0AAD6YBX9</accession>
<dbReference type="EMBL" id="JARJCW010000059">
    <property type="protein sequence ID" value="KAJ7201412.1"/>
    <property type="molecule type" value="Genomic_DNA"/>
</dbReference>
<protein>
    <submittedName>
        <fullName evidence="1">Uncharacterized protein</fullName>
    </submittedName>
</protein>
<comment type="caution">
    <text evidence="1">The sequence shown here is derived from an EMBL/GenBank/DDBJ whole genome shotgun (WGS) entry which is preliminary data.</text>
</comment>
<proteinExistence type="predicted"/>
<evidence type="ECO:0000313" key="2">
    <source>
        <dbReference type="Proteomes" id="UP001219525"/>
    </source>
</evidence>
<organism evidence="1 2">
    <name type="scientific">Mycena pura</name>
    <dbReference type="NCBI Taxonomy" id="153505"/>
    <lineage>
        <taxon>Eukaryota</taxon>
        <taxon>Fungi</taxon>
        <taxon>Dikarya</taxon>
        <taxon>Basidiomycota</taxon>
        <taxon>Agaricomycotina</taxon>
        <taxon>Agaricomycetes</taxon>
        <taxon>Agaricomycetidae</taxon>
        <taxon>Agaricales</taxon>
        <taxon>Marasmiineae</taxon>
        <taxon>Mycenaceae</taxon>
        <taxon>Mycena</taxon>
    </lineage>
</organism>
<keyword evidence="2" id="KW-1185">Reference proteome</keyword>